<dbReference type="GO" id="GO:0016746">
    <property type="term" value="F:acyltransferase activity"/>
    <property type="evidence" value="ECO:0007669"/>
    <property type="project" value="UniProtKB-KW"/>
</dbReference>
<feature type="transmembrane region" description="Helical" evidence="14">
    <location>
        <begin position="272"/>
        <end position="292"/>
    </location>
</feature>
<evidence type="ECO:0000256" key="14">
    <source>
        <dbReference type="SAM" id="Phobius"/>
    </source>
</evidence>
<keyword evidence="16" id="KW-1185">Reference proteome</keyword>
<evidence type="ECO:0000256" key="9">
    <source>
        <dbReference type="ARBA" id="ARBA00023136"/>
    </source>
</evidence>
<evidence type="ECO:0000256" key="11">
    <source>
        <dbReference type="ARBA" id="ARBA00023264"/>
    </source>
</evidence>
<dbReference type="PANTHER" id="PTHR31201:SF1">
    <property type="entry name" value="GLYCEROPHOSPHOCHOLINE ACYLTRANSFERASE 1"/>
    <property type="match status" value="1"/>
</dbReference>
<organism evidence="15 16">
    <name type="scientific">Naegleria lovaniensis</name>
    <name type="common">Amoeba</name>
    <dbReference type="NCBI Taxonomy" id="51637"/>
    <lineage>
        <taxon>Eukaryota</taxon>
        <taxon>Discoba</taxon>
        <taxon>Heterolobosea</taxon>
        <taxon>Tetramitia</taxon>
        <taxon>Eutetramitia</taxon>
        <taxon>Vahlkampfiidae</taxon>
        <taxon>Naegleria</taxon>
    </lineage>
</organism>
<feature type="region of interest" description="Disordered" evidence="13">
    <location>
        <begin position="1"/>
        <end position="38"/>
    </location>
</feature>
<comment type="subcellular location">
    <subcellularLocation>
        <location evidence="1">Membrane</location>
        <topology evidence="1">Multi-pass membrane protein</topology>
    </subcellularLocation>
</comment>
<keyword evidence="8" id="KW-0443">Lipid metabolism</keyword>
<evidence type="ECO:0000256" key="3">
    <source>
        <dbReference type="ARBA" id="ARBA00019082"/>
    </source>
</evidence>
<name>A0AA88KTK4_NAELO</name>
<accession>A0AA88KTK4</accession>
<dbReference type="RefSeq" id="XP_044552684.1">
    <property type="nucleotide sequence ID" value="XM_044688936.1"/>
</dbReference>
<evidence type="ECO:0000256" key="13">
    <source>
        <dbReference type="SAM" id="MobiDB-lite"/>
    </source>
</evidence>
<keyword evidence="7 14" id="KW-1133">Transmembrane helix</keyword>
<feature type="transmembrane region" description="Helical" evidence="14">
    <location>
        <begin position="298"/>
        <end position="320"/>
    </location>
</feature>
<dbReference type="PANTHER" id="PTHR31201">
    <property type="entry name" value="OS01G0585100 PROTEIN"/>
    <property type="match status" value="1"/>
</dbReference>
<dbReference type="GeneID" id="68092593"/>
<proteinExistence type="inferred from homology"/>
<keyword evidence="11" id="KW-1208">Phospholipid metabolism</keyword>
<evidence type="ECO:0000313" key="16">
    <source>
        <dbReference type="Proteomes" id="UP000816034"/>
    </source>
</evidence>
<feature type="transmembrane region" description="Helical" evidence="14">
    <location>
        <begin position="110"/>
        <end position="132"/>
    </location>
</feature>
<evidence type="ECO:0000256" key="10">
    <source>
        <dbReference type="ARBA" id="ARBA00023209"/>
    </source>
</evidence>
<keyword evidence="5" id="KW-0808">Transferase</keyword>
<dbReference type="AlphaFoldDB" id="A0AA88KTK4"/>
<evidence type="ECO:0000256" key="7">
    <source>
        <dbReference type="ARBA" id="ARBA00022989"/>
    </source>
</evidence>
<comment type="similarity">
    <text evidence="2">Belongs to the GPC1 family.</text>
</comment>
<gene>
    <name evidence="15" type="ORF">C9374_000131</name>
</gene>
<evidence type="ECO:0000256" key="8">
    <source>
        <dbReference type="ARBA" id="ARBA00023098"/>
    </source>
</evidence>
<keyword evidence="4" id="KW-0444">Lipid biosynthesis</keyword>
<feature type="transmembrane region" description="Helical" evidence="14">
    <location>
        <begin position="138"/>
        <end position="157"/>
    </location>
</feature>
<evidence type="ECO:0000256" key="4">
    <source>
        <dbReference type="ARBA" id="ARBA00022516"/>
    </source>
</evidence>
<comment type="caution">
    <text evidence="15">The sequence shown here is derived from an EMBL/GenBank/DDBJ whole genome shotgun (WGS) entry which is preliminary data.</text>
</comment>
<dbReference type="InterPro" id="IPR021261">
    <property type="entry name" value="GPCAT"/>
</dbReference>
<evidence type="ECO:0000256" key="5">
    <source>
        <dbReference type="ARBA" id="ARBA00022679"/>
    </source>
</evidence>
<dbReference type="Pfam" id="PF10998">
    <property type="entry name" value="DUF2838"/>
    <property type="match status" value="1"/>
</dbReference>
<protein>
    <recommendedName>
        <fullName evidence="3">Glycerophosphocholine acyltransferase 1</fullName>
    </recommendedName>
</protein>
<evidence type="ECO:0000256" key="6">
    <source>
        <dbReference type="ARBA" id="ARBA00022692"/>
    </source>
</evidence>
<dbReference type="Proteomes" id="UP000816034">
    <property type="component" value="Unassembled WGS sequence"/>
</dbReference>
<keyword evidence="6 14" id="KW-0812">Transmembrane</keyword>
<keyword evidence="9 14" id="KW-0472">Membrane</keyword>
<reference evidence="15 16" key="1">
    <citation type="journal article" date="2018" name="BMC Genomics">
        <title>The genome of Naegleria lovaniensis, the basis for a comparative approach to unravel pathogenicity factors of the human pathogenic amoeba N. fowleri.</title>
        <authorList>
            <person name="Liechti N."/>
            <person name="Schurch N."/>
            <person name="Bruggmann R."/>
            <person name="Wittwer M."/>
        </authorList>
    </citation>
    <scope>NUCLEOTIDE SEQUENCE [LARGE SCALE GENOMIC DNA]</scope>
    <source>
        <strain evidence="15 16">ATCC 30569</strain>
    </source>
</reference>
<keyword evidence="12" id="KW-0012">Acyltransferase</keyword>
<evidence type="ECO:0000256" key="12">
    <source>
        <dbReference type="ARBA" id="ARBA00023315"/>
    </source>
</evidence>
<dbReference type="GO" id="GO:0006656">
    <property type="term" value="P:phosphatidylcholine biosynthetic process"/>
    <property type="evidence" value="ECO:0007669"/>
    <property type="project" value="TreeGrafter"/>
</dbReference>
<dbReference type="GO" id="GO:0016020">
    <property type="term" value="C:membrane"/>
    <property type="evidence" value="ECO:0007669"/>
    <property type="project" value="UniProtKB-SubCell"/>
</dbReference>
<keyword evidence="10" id="KW-0594">Phospholipid biosynthesis</keyword>
<dbReference type="EMBL" id="PYSW02000009">
    <property type="protein sequence ID" value="KAG2388692.1"/>
    <property type="molecule type" value="Genomic_DNA"/>
</dbReference>
<evidence type="ECO:0000256" key="1">
    <source>
        <dbReference type="ARBA" id="ARBA00004141"/>
    </source>
</evidence>
<feature type="transmembrane region" description="Helical" evidence="14">
    <location>
        <begin position="63"/>
        <end position="82"/>
    </location>
</feature>
<feature type="transmembrane region" description="Helical" evidence="14">
    <location>
        <begin position="207"/>
        <end position="227"/>
    </location>
</feature>
<sequence>MSTSTTAATTQQEAQNGLEKALNQAPSSSPDVAAKKKSSTSSKTSKLSLKYIPKFSVSFNDKVAFTFGVLLLVSTTFIFGYAPKWLPQWYALWMVPLMIYRFFDFHAQHAHYFMIDFCYIGNLALMIYLFFYPTSPQLFALTFANNNGPILFAIVFWRNSLVFHDWDKLTSCFIHTFPPLISFAIRWFPEQFPEYTTCIEPTCEVNWTHTVLPHLGFFLFWLTSYYLKTEHVDKKFLQKRTHLITSYRWITEMDKKSKSYQLGQKFSPQARLFAFMVFQLFFHLLTVIPTTFMFNNIYVNAVILLFNYIVMVHNGSNFYFEKFVKMVAEKKEA</sequence>
<evidence type="ECO:0000256" key="2">
    <source>
        <dbReference type="ARBA" id="ARBA00006675"/>
    </source>
</evidence>
<evidence type="ECO:0000313" key="15">
    <source>
        <dbReference type="EMBL" id="KAG2388692.1"/>
    </source>
</evidence>
<feature type="compositionally biased region" description="Low complexity" evidence="13">
    <location>
        <begin position="1"/>
        <end position="12"/>
    </location>
</feature>